<reference evidence="2" key="1">
    <citation type="submission" date="2016-03" db="EMBL/GenBank/DDBJ databases">
        <authorList>
            <person name="Heylen K."/>
            <person name="De Vos P."/>
            <person name="Vekeman B."/>
        </authorList>
    </citation>
    <scope>NUCLEOTIDE SEQUENCE [LARGE SCALE GENOMIC DNA]</scope>
    <source>
        <strain evidence="2">R-45383</strain>
    </source>
</reference>
<gene>
    <name evidence="1" type="ORF">A1355_18295</name>
</gene>
<accession>A0A177PAH9</accession>
<dbReference type="Proteomes" id="UP000077628">
    <property type="component" value="Unassembled WGS sequence"/>
</dbReference>
<comment type="caution">
    <text evidence="1">The sequence shown here is derived from an EMBL/GenBank/DDBJ whole genome shotgun (WGS) entry which is preliminary data.</text>
</comment>
<dbReference type="AlphaFoldDB" id="A0A177PAH9"/>
<protein>
    <submittedName>
        <fullName evidence="1">Uncharacterized protein</fullName>
    </submittedName>
</protein>
<proteinExistence type="predicted"/>
<name>A0A177PAH9_9GAMM</name>
<sequence>MCGIFIVAEPGYADSSDKLVLTLSEAGLAKFDAAAQAGQSPSQTADELLPLQKSKPRPVNLGCEVDVNQYGVDNNALSSRLTGECNFRYRY</sequence>
<keyword evidence="2" id="KW-1185">Reference proteome</keyword>
<evidence type="ECO:0000313" key="1">
    <source>
        <dbReference type="EMBL" id="OAI27338.1"/>
    </source>
</evidence>
<evidence type="ECO:0000313" key="2">
    <source>
        <dbReference type="Proteomes" id="UP000077628"/>
    </source>
</evidence>
<dbReference type="EMBL" id="LUUK01000021">
    <property type="protein sequence ID" value="OAI27338.1"/>
    <property type="molecule type" value="Genomic_DNA"/>
</dbReference>
<organism evidence="1 2">
    <name type="scientific">Methylomonas koyamae</name>
    <dbReference type="NCBI Taxonomy" id="702114"/>
    <lineage>
        <taxon>Bacteria</taxon>
        <taxon>Pseudomonadati</taxon>
        <taxon>Pseudomonadota</taxon>
        <taxon>Gammaproteobacteria</taxon>
        <taxon>Methylococcales</taxon>
        <taxon>Methylococcaceae</taxon>
        <taxon>Methylomonas</taxon>
    </lineage>
</organism>